<dbReference type="InterPro" id="IPR043930">
    <property type="entry name" value="DUF5754"/>
</dbReference>
<name>Q8WRA2_TETTH</name>
<dbReference type="AlphaFoldDB" id="Q8WRA2"/>
<accession>Q8WRA2</accession>
<dbReference type="Pfam" id="PF19058">
    <property type="entry name" value="DUF5754"/>
    <property type="match status" value="1"/>
</dbReference>
<protein>
    <submittedName>
        <fullName evidence="1">Tlr 6Fp protein</fullName>
    </submittedName>
</protein>
<reference evidence="1" key="1">
    <citation type="journal article" date="2002" name="Nucleic Acids Res.">
        <title>A novel family of mobile genetic elements is limited to the germline genome in Tetrahymena thermophila.</title>
        <authorList>
            <person name="Wuitschick J.D."/>
            <person name="Gershan J.A."/>
            <person name="Lochowicz A.J."/>
            <person name="Li S."/>
            <person name="Karrer K.M."/>
        </authorList>
    </citation>
    <scope>NUCLEOTIDE SEQUENCE</scope>
</reference>
<sequence>MYFFSIGPSEKDNKKVKVVIFDEKKKRKKTLHIGQVGYQDYLQHKDEERKLRYIERHQAREDWKDIMSAAFWARWLLWNKKTIQESIEDIEKRFDLKRIPSQY</sequence>
<evidence type="ECO:0000313" key="1">
    <source>
        <dbReference type="EMBL" id="AAL73477.1"/>
    </source>
</evidence>
<dbReference type="EMBL" id="AF451865">
    <property type="protein sequence ID" value="AAL73477.1"/>
    <property type="molecule type" value="Genomic_DNA"/>
</dbReference>
<proteinExistence type="predicted"/>
<organism evidence="1">
    <name type="scientific">Tetrahymena thermophila</name>
    <dbReference type="NCBI Taxonomy" id="5911"/>
    <lineage>
        <taxon>Eukaryota</taxon>
        <taxon>Sar</taxon>
        <taxon>Alveolata</taxon>
        <taxon>Ciliophora</taxon>
        <taxon>Intramacronucleata</taxon>
        <taxon>Oligohymenophorea</taxon>
        <taxon>Hymenostomatida</taxon>
        <taxon>Tetrahymenina</taxon>
        <taxon>Tetrahymenidae</taxon>
        <taxon>Tetrahymena</taxon>
    </lineage>
</organism>